<sequence>SPLIENVFPIARFGICSNILRRRPVPVRVISENCSVVPLHVLIGSIHH</sequence>
<dbReference type="EMBL" id="UINC01077287">
    <property type="protein sequence ID" value="SVC17279.1"/>
    <property type="molecule type" value="Genomic_DNA"/>
</dbReference>
<organism evidence="1">
    <name type="scientific">marine metagenome</name>
    <dbReference type="NCBI Taxonomy" id="408172"/>
    <lineage>
        <taxon>unclassified sequences</taxon>
        <taxon>metagenomes</taxon>
        <taxon>ecological metagenomes</taxon>
    </lineage>
</organism>
<gene>
    <name evidence="1" type="ORF">METZ01_LOCUS270133</name>
</gene>
<evidence type="ECO:0000313" key="1">
    <source>
        <dbReference type="EMBL" id="SVC17279.1"/>
    </source>
</evidence>
<dbReference type="AlphaFoldDB" id="A0A382JZM0"/>
<protein>
    <submittedName>
        <fullName evidence="1">Uncharacterized protein</fullName>
    </submittedName>
</protein>
<proteinExistence type="predicted"/>
<name>A0A382JZM0_9ZZZZ</name>
<feature type="non-terminal residue" evidence="1">
    <location>
        <position position="1"/>
    </location>
</feature>
<feature type="non-terminal residue" evidence="1">
    <location>
        <position position="48"/>
    </location>
</feature>
<accession>A0A382JZM0</accession>
<reference evidence="1" key="1">
    <citation type="submission" date="2018-05" db="EMBL/GenBank/DDBJ databases">
        <authorList>
            <person name="Lanie J.A."/>
            <person name="Ng W.-L."/>
            <person name="Kazmierczak K.M."/>
            <person name="Andrzejewski T.M."/>
            <person name="Davidsen T.M."/>
            <person name="Wayne K.J."/>
            <person name="Tettelin H."/>
            <person name="Glass J.I."/>
            <person name="Rusch D."/>
            <person name="Podicherti R."/>
            <person name="Tsui H.-C.T."/>
            <person name="Winkler M.E."/>
        </authorList>
    </citation>
    <scope>NUCLEOTIDE SEQUENCE</scope>
</reference>